<feature type="disulfide bond" evidence="10">
    <location>
        <begin position="505"/>
        <end position="520"/>
    </location>
</feature>
<feature type="disulfide bond" evidence="10">
    <location>
        <begin position="127"/>
        <end position="142"/>
    </location>
</feature>
<feature type="disulfide bond" evidence="10">
    <location>
        <begin position="548"/>
        <end position="563"/>
    </location>
</feature>
<feature type="disulfide bond" evidence="10">
    <location>
        <begin position="711"/>
        <end position="726"/>
    </location>
</feature>
<feature type="disulfide bond" evidence="10">
    <location>
        <begin position="87"/>
        <end position="102"/>
    </location>
</feature>
<dbReference type="Pfam" id="PF00754">
    <property type="entry name" value="F5_F8_type_C"/>
    <property type="match status" value="2"/>
</dbReference>
<dbReference type="InterPro" id="IPR019734">
    <property type="entry name" value="TPR_rpt"/>
</dbReference>
<dbReference type="CDD" id="cd00057">
    <property type="entry name" value="FA58C"/>
    <property type="match status" value="2"/>
</dbReference>
<evidence type="ECO:0000313" key="15">
    <source>
        <dbReference type="EMBL" id="CAH1249851.1"/>
    </source>
</evidence>
<name>A0A8J9ZAD5_BRALA</name>
<dbReference type="CDD" id="cd00112">
    <property type="entry name" value="LDLa"/>
    <property type="match status" value="26"/>
</dbReference>
<feature type="domain" description="F5/8 type C" evidence="14">
    <location>
        <begin position="1321"/>
        <end position="1484"/>
    </location>
</feature>
<dbReference type="InterPro" id="IPR002172">
    <property type="entry name" value="LDrepeatLR_classA_rpt"/>
</dbReference>
<dbReference type="Gene3D" id="4.10.400.10">
    <property type="entry name" value="Low-density Lipoprotein Receptor"/>
    <property type="match status" value="29"/>
</dbReference>
<keyword evidence="9" id="KW-0325">Glycoprotein</keyword>
<feature type="chain" id="PRO_5035451298" evidence="13">
    <location>
        <begin position="22"/>
        <end position="3205"/>
    </location>
</feature>
<dbReference type="PROSITE" id="PS50005">
    <property type="entry name" value="TPR"/>
    <property type="match status" value="1"/>
</dbReference>
<feature type="disulfide bond" evidence="10">
    <location>
        <begin position="629"/>
        <end position="644"/>
    </location>
</feature>
<evidence type="ECO:0000256" key="2">
    <source>
        <dbReference type="ARBA" id="ARBA00004308"/>
    </source>
</evidence>
<feature type="disulfide bond" evidence="10">
    <location>
        <begin position="1608"/>
        <end position="1623"/>
    </location>
</feature>
<dbReference type="PANTHER" id="PTHR19959">
    <property type="entry name" value="KINESIN LIGHT CHAIN"/>
    <property type="match status" value="1"/>
</dbReference>
<sequence>MATGLLLFVCLLAIGPLQIAAIEECPGSDGFMCASGGECFPSAYHCDGWEDCGDGSDERDCWSEECPNPDDFRCESNGACVYSWQLCNGVDECPDGSDEKDCSSEGCSETDFRCEDSGACVPSEWRCDGVDDCPDSSDEEGCTGEGLECSLIDFRCESSGECVSSWTRCDGVDDCDDGSDEEGCTGEGLECSETDFRCESGGECVSSEWRCDDFVDCSDSSDEEGCTGEGLECSETDFRCEGNGACVISEWRCDGVDDCDDGSDEEGCTGEGLECSQTDFRCEDSGACVISEWRCDGVDDCPDSSDEEGCTGEGLECSETDFRCESGGECVSSEWRCDDFVDCSDSSDEEGCTGEGLECSETDFRCEGNGACVISEWRCDGVDDCPDSSDEEGCTGEGLECSETDFRCEGNGACVISEWRCDGVDDCEDSSDEEGCTGEGLGCSETDFRCEDSGECVISEWRCDGFDDCPDSSDEEGCTGESLECSETDFRCESSGACVPSAYHCDGFDDCPDSSDEEGCTAEDLECPSPDDFRCESSGECVPSRKRCDHVLDCDDDSDEEDCWSEGCSPYEFTCEDGGQCVDSEWRCDDAVDCEDGSDEKDCWSEECPNYDDFRCENSGACVSSWNHCDGWGDCQDASDEKDCWNRECPNTDDFRCESSGVCLLSWWQCDGLAHCEDESDEKDCWSRECPESDYLRCDSSGGCVAPLHQCDGANNCEDGSDEKNCAGKPCPIPDDQFRCKSTAECVPATICDRIDDCLDGSDEEEDCWSRECPSPDSFRCETGGECLDSWLHCDGSEDCEGGSDERDCWNKECPNYDDFRCESNGGCVESWYLCDNHANCEDGSDEEDCLSEECDPEYDISCDGICLDEYTYHCDGVEDCSDGSDEDDCWSQECRDPDDFRCESNGFCMSMQFQCDSNDDCRDGSDEKYCTAEHCPLPNHFCEYGSCIPGTKRCDGVGDCQDDSDETDCVCTRADFRCEDSGKCVAPSGVCDGVTDCDDASDETLCQSCAEKGLWRCESGECINNASVCDGDKDCSSGADEENCTAPCNGLQLECNGRCLPKYRACDGLEDCFNREDEINCTGCGAEQFRCANGSCLLESQLCDNLTDCSGGEDEDDCGDIPPPGFPLGLASRYIPDVFITASSEYKSEFAPFQARHMSEFAPSQARHMSEFAPSQARHTSEFAPSQARHTPPPAPGYCWVPSSTVDQWLQVYFGKTTDVTGVVISGGGSNWDLGSWVTSFTLAFSMDGASWAPYEGSSKNEQVFQGNRDRYNKVSRPLPTPVTSRYIRLYPTGYEGWVAMVMEVYVTNDENNWLTQDEYVPLGVGLDPDDPTAVPKIPDLHMSASSRRGDVFPWLARLNSGQGRQQGACWNPDPDMDEDWPDMWLQIKHDKVHKVAGVITQGAYNTDHWVRSYTLAFSVDGRTWTPNADPTGHGEEVEFQGNRDSHRYARNLLDNPVLALYTRLYPRTFHGRVALRIEILVVDGSGCASDEAFCNAACRPRESFCRAFDGCVPQRYNSGDSIFCEDVMEAECGLESSTKMEDLGCWEIDSQFLPCWDDVSAEVFHKSRACDDTEDCSTGKDEENCDACAMECPTAGDSCIPHHWICDGIEDCLDVRDELECVHGVPKHCFFNCRNNVTCLPTPYLQDGHQDCADGEDERPREVEDALGRRWGSCGYGCASVYGNASCVPDAFSCDGDADCLEEADEKGCEGEEDDGRDDECLTFTCAPPDSPDPTCVPHHQICDGRPDCASGEDEQGCGNADGVSTQASTVPSVGQQTPAAGQGATGGLTGDQDPQEGPAAELTTGYGSFESHTGAFRVLIIARPKAEMSDTNITSLANKLQNLELCLKSHHGQEVNYGRALREAIISKDHFTEIEALKSLGDLHLQKGKLRRHTAEFDKASALYNAAMIRLKDSDLLETLEHRNWFMNKLSQKLFLGYIPQFRYLSPGYWGTADSNVLRVAKICDKLDQKVAKQDFQSAEDTYTQELVTAITNGDVFLEHEILKSLGDLYLEEGTKTCLKSLFTKAATMYLKAMSGYNLLIGMEHAERPEVKQTLLHRIMYTEKVWESKGQPDAPNRGEGRRKVEQQLKEMTRPIRDREISSSKSESGMTAAAVTVIDNKGSDRQYQDYLKKGHSSLEKKDLDSAEKHFAAALKIAHVREPTGQQYQREVEPLCNLGDVYSKRGQQTGDGGDFVKAAALYCAAIARSKDEAVNDHKAKHTKMLKEMRDQIKLEMETIDQQLDPYVHDEDHQCVKEIEAKRAQAVRKLFESIVEGRKKFISLLVEECMTIMGPPPCKYALIGLGSQATGLVTPYSDLEFAILVEEESEEYLAYFRNLTHYLHLKVVNLGETILPALGIESLNDFYSDNPLDSWYHDSVTPRGFAFDGSMPRASKTPLGRQGTKNKLPSELIRTPENMVSMLQNDVTLYLKEGYHLSTVLRNPCIISGDQDLIDTYMGITLNTLQADGGKLTQQLAREILDENMKRFDTETVTAKMIDVKKGLYRFPALAVDCLALSSCIMPTTVWKTIDEMKLQEVVSDENAHHLGVLVAISAELRLRTYIANGGQKENLSALASMESVFFDRQESPPQSDDEVQRNALKQVFYLPNEKQLFRYYYSAVPLKTFLSKSSEMKPAINSLPELYNASCAIRAIMYYELCEYKQAIHLLNKALSEDADIERTTLLNCMGNACMMLGDHRKAIRFQKEALAKTKEIYGAEAKHPEIANLLHCIGSACERAGDYKKAASYFDQALQMNCQIHDPTEKQNHREVEPLCKLGDVYSKQGQQTRDGGDFVKAAALYNAAIASLDMQCNTGQGDTDKHKKQLKEMRDQIKLEMETIDQQLDPYVHDEDDPCVKAIEAKRAQAVRHLFERIAEDRKGFISQLVDECIGLMGPPPCKYALIGLGSQATGLVTPYSDLEFAILVEEESEKCIVFFRNLTHYLHLKVVNLGETILPAVGIKCLNDFYSKNPLDSWYYDSVTPRGFAFDGSMPKASKTPLGRQGTMKEKPAELICTPANMASMLQKDATVYLKEGYHLATILRNPCLITGEQDLIDTYMSIAAKILQDDGSKIAVQLAQEALKENIKDFCDTKTVTAEMIDVKKRLYRFPAVAVDCLALASFIIPTTVWETIDHMENQEVIGPQNAHHVRVLVSISAELRLRTYIANGGQKENLSGLPSMEEVDPNHPLVKGLEMNLAMSTLLCSTM</sequence>
<keyword evidence="11" id="KW-0802">TPR repeat</keyword>
<accession>A0A8J9ZAD5</accession>
<dbReference type="InterPro" id="IPR008979">
    <property type="entry name" value="Galactose-bd-like_sf"/>
</dbReference>
<feature type="disulfide bond" evidence="10">
    <location>
        <begin position="1085"/>
        <end position="1097"/>
    </location>
</feature>
<dbReference type="PRINTS" id="PR00261">
    <property type="entry name" value="LDLRECEPTOR"/>
</dbReference>
<dbReference type="InterPro" id="IPR005105">
    <property type="entry name" value="GlnD_Uridyltrans_N"/>
</dbReference>
<evidence type="ECO:0000256" key="10">
    <source>
        <dbReference type="PROSITE-ProRule" id="PRU00124"/>
    </source>
</evidence>
<evidence type="ECO:0000256" key="4">
    <source>
        <dbReference type="ARBA" id="ARBA00022737"/>
    </source>
</evidence>
<dbReference type="SMART" id="SM00192">
    <property type="entry name" value="LDLa"/>
    <property type="match status" value="31"/>
</dbReference>
<feature type="disulfide bond" evidence="10">
    <location>
        <begin position="169"/>
        <end position="184"/>
    </location>
</feature>
<dbReference type="InterPro" id="IPR011990">
    <property type="entry name" value="TPR-like_helical_dom_sf"/>
</dbReference>
<feature type="disulfide bond" evidence="10">
    <location>
        <begin position="211"/>
        <end position="226"/>
    </location>
</feature>
<dbReference type="SUPFAM" id="SSF49785">
    <property type="entry name" value="Galactose-binding domain-like"/>
    <property type="match status" value="2"/>
</dbReference>
<feature type="disulfide bond" evidence="10">
    <location>
        <begin position="794"/>
        <end position="809"/>
    </location>
</feature>
<feature type="disulfide bond" evidence="10">
    <location>
        <begin position="588"/>
        <end position="603"/>
    </location>
</feature>
<feature type="disulfide bond" evidence="10">
    <location>
        <begin position="1092"/>
        <end position="1110"/>
    </location>
</feature>
<feature type="disulfide bond" evidence="10">
    <location>
        <begin position="1696"/>
        <end position="1711"/>
    </location>
</feature>
<organism evidence="15 16">
    <name type="scientific">Branchiostoma lanceolatum</name>
    <name type="common">Common lancelet</name>
    <name type="synonym">Amphioxus lanceolatum</name>
    <dbReference type="NCBI Taxonomy" id="7740"/>
    <lineage>
        <taxon>Eukaryota</taxon>
        <taxon>Metazoa</taxon>
        <taxon>Chordata</taxon>
        <taxon>Cephalochordata</taxon>
        <taxon>Leptocardii</taxon>
        <taxon>Amphioxiformes</taxon>
        <taxon>Branchiostomatidae</taxon>
        <taxon>Branchiostoma</taxon>
    </lineage>
</organism>
<feature type="disulfide bond" evidence="10">
    <location>
        <begin position="943"/>
        <end position="961"/>
    </location>
</feature>
<dbReference type="InterPro" id="IPR023415">
    <property type="entry name" value="LDLR_class-A_CS"/>
</dbReference>
<feature type="disulfide bond" evidence="10">
    <location>
        <begin position="855"/>
        <end position="867"/>
    </location>
</feature>
<feature type="disulfide bond" evidence="10">
    <location>
        <begin position="46"/>
        <end position="61"/>
    </location>
</feature>
<keyword evidence="5" id="KW-1133">Transmembrane helix</keyword>
<feature type="disulfide bond" evidence="10">
    <location>
        <begin position="863"/>
        <end position="881"/>
    </location>
</feature>
<evidence type="ECO:0000256" key="11">
    <source>
        <dbReference type="PROSITE-ProRule" id="PRU00339"/>
    </source>
</evidence>
<keyword evidence="13" id="KW-0732">Signal</keyword>
<evidence type="ECO:0000256" key="6">
    <source>
        <dbReference type="ARBA" id="ARBA00023136"/>
    </source>
</evidence>
<dbReference type="GO" id="GO:0008773">
    <property type="term" value="F:[protein-PII] uridylyltransferase activity"/>
    <property type="evidence" value="ECO:0007669"/>
    <property type="project" value="InterPro"/>
</dbReference>
<feature type="disulfide bond" evidence="10">
    <location>
        <begin position="1104"/>
        <end position="1119"/>
    </location>
</feature>
<keyword evidence="3" id="KW-0812">Transmembrane</keyword>
<feature type="disulfide bond" evidence="10">
    <location>
        <begin position="740"/>
        <end position="758"/>
    </location>
</feature>
<dbReference type="Proteomes" id="UP000838412">
    <property type="component" value="Chromosome 17"/>
</dbReference>
<feature type="disulfide bond" evidence="10">
    <location>
        <begin position="1745"/>
        <end position="1760"/>
    </location>
</feature>
<dbReference type="PROSITE" id="PS50022">
    <property type="entry name" value="FA58C_3"/>
    <property type="match status" value="2"/>
</dbReference>
<evidence type="ECO:0000256" key="3">
    <source>
        <dbReference type="ARBA" id="ARBA00022692"/>
    </source>
</evidence>
<feature type="repeat" description="TPR" evidence="11">
    <location>
        <begin position="2725"/>
        <end position="2758"/>
    </location>
</feature>
<dbReference type="EMBL" id="OV696702">
    <property type="protein sequence ID" value="CAH1249851.1"/>
    <property type="molecule type" value="Genomic_DNA"/>
</dbReference>
<dbReference type="SMART" id="SM00231">
    <property type="entry name" value="FA58C"/>
    <property type="match status" value="2"/>
</dbReference>
<protein>
    <submittedName>
        <fullName evidence="15">LRP1B protein</fullName>
    </submittedName>
</protein>
<feature type="disulfide bond" evidence="10">
    <location>
        <begin position="337"/>
        <end position="352"/>
    </location>
</feature>
<dbReference type="PROSITE" id="PS50068">
    <property type="entry name" value="LDLRA_2"/>
    <property type="match status" value="30"/>
</dbReference>
<feature type="disulfide bond" evidence="10">
    <location>
        <begin position="992"/>
        <end position="1007"/>
    </location>
</feature>
<feature type="domain" description="F5/8 type C" evidence="14">
    <location>
        <begin position="1156"/>
        <end position="1309"/>
    </location>
</feature>
<feature type="signal peptide" evidence="13">
    <location>
        <begin position="1"/>
        <end position="21"/>
    </location>
</feature>
<feature type="disulfide bond" evidence="10">
    <location>
        <begin position="253"/>
        <end position="268"/>
    </location>
</feature>
<dbReference type="FunFam" id="4.10.400.10:FF:000045">
    <property type="entry name" value="Low-density lipoprotein receptor-related protein 2"/>
    <property type="match status" value="1"/>
</dbReference>
<feature type="disulfide bond" evidence="10">
    <location>
        <begin position="955"/>
        <end position="970"/>
    </location>
</feature>
<feature type="region of interest" description="Disordered" evidence="12">
    <location>
        <begin position="1756"/>
        <end position="1809"/>
    </location>
</feature>
<feature type="disulfide bond" evidence="10">
    <location>
        <begin position="916"/>
        <end position="931"/>
    </location>
</feature>
<evidence type="ECO:0000256" key="8">
    <source>
        <dbReference type="ARBA" id="ARBA00023170"/>
    </source>
</evidence>
<evidence type="ECO:0000256" key="5">
    <source>
        <dbReference type="ARBA" id="ARBA00022989"/>
    </source>
</evidence>
<reference evidence="15" key="1">
    <citation type="submission" date="2022-01" db="EMBL/GenBank/DDBJ databases">
        <authorList>
            <person name="Braso-Vives M."/>
        </authorList>
    </citation>
    <scope>NUCLEOTIDE SEQUENCE</scope>
</reference>
<feature type="disulfide bond" evidence="10">
    <location>
        <begin position="1030"/>
        <end position="1045"/>
    </location>
</feature>
<proteinExistence type="predicted"/>
<feature type="disulfide bond" evidence="10">
    <location>
        <begin position="1067"/>
        <end position="1082"/>
    </location>
</feature>
<feature type="disulfide bond" evidence="10">
    <location>
        <begin position="295"/>
        <end position="310"/>
    </location>
</feature>
<dbReference type="InterPro" id="IPR000421">
    <property type="entry name" value="FA58C"/>
</dbReference>
<feature type="disulfide bond" evidence="10">
    <location>
        <begin position="1018"/>
        <end position="1036"/>
    </location>
</feature>
<evidence type="ECO:0000256" key="7">
    <source>
        <dbReference type="ARBA" id="ARBA00023157"/>
    </source>
</evidence>
<comment type="caution">
    <text evidence="10">Lacks conserved residue(s) required for the propagation of feature annotation.</text>
</comment>
<dbReference type="Pfam" id="PF00057">
    <property type="entry name" value="Ldl_recept_a"/>
    <property type="match status" value="23"/>
</dbReference>
<feature type="disulfide bond" evidence="10">
    <location>
        <begin position="670"/>
        <end position="685"/>
    </location>
</feature>
<dbReference type="GO" id="GO:0016020">
    <property type="term" value="C:membrane"/>
    <property type="evidence" value="ECO:0007669"/>
    <property type="project" value="UniProtKB-SubCell"/>
</dbReference>
<dbReference type="SUPFAM" id="SSF48452">
    <property type="entry name" value="TPR-like"/>
    <property type="match status" value="1"/>
</dbReference>
<feature type="disulfide bond" evidence="10">
    <location>
        <begin position="421"/>
        <end position="436"/>
    </location>
</feature>
<comment type="subcellular location">
    <subcellularLocation>
        <location evidence="2">Endomembrane system</location>
    </subcellularLocation>
    <subcellularLocation>
        <location evidence="1">Membrane</location>
        <topology evidence="1">Single-pass membrane protein</topology>
    </subcellularLocation>
</comment>
<keyword evidence="16" id="KW-1185">Reference proteome</keyword>
<dbReference type="Gene3D" id="1.25.40.10">
    <property type="entry name" value="Tetratricopeptide repeat domain"/>
    <property type="match status" value="2"/>
</dbReference>
<dbReference type="PANTHER" id="PTHR19959:SF119">
    <property type="entry name" value="FUNGAL LIPASE-LIKE DOMAIN-CONTAINING PROTEIN"/>
    <property type="match status" value="1"/>
</dbReference>
<feature type="disulfide bond" evidence="10">
    <location>
        <begin position="463"/>
        <end position="478"/>
    </location>
</feature>
<keyword evidence="8" id="KW-0675">Receptor</keyword>
<keyword evidence="6" id="KW-0472">Membrane</keyword>
<keyword evidence="4" id="KW-0677">Repeat</keyword>
<evidence type="ECO:0000259" key="14">
    <source>
        <dbReference type="PROSITE" id="PS50022"/>
    </source>
</evidence>
<dbReference type="PROSITE" id="PS01209">
    <property type="entry name" value="LDLRA_1"/>
    <property type="match status" value="15"/>
</dbReference>
<feature type="disulfide bond" evidence="10">
    <location>
        <begin position="379"/>
        <end position="394"/>
    </location>
</feature>
<dbReference type="Pfam" id="PF13424">
    <property type="entry name" value="TPR_12"/>
    <property type="match status" value="1"/>
</dbReference>
<dbReference type="Gene3D" id="2.60.120.260">
    <property type="entry name" value="Galactose-binding domain-like"/>
    <property type="match status" value="2"/>
</dbReference>
<dbReference type="Pfam" id="PF03445">
    <property type="entry name" value="DUF294"/>
    <property type="match status" value="1"/>
</dbReference>
<evidence type="ECO:0000256" key="1">
    <source>
        <dbReference type="ARBA" id="ARBA00004167"/>
    </source>
</evidence>
<feature type="disulfide bond" evidence="10">
    <location>
        <begin position="936"/>
        <end position="948"/>
    </location>
</feature>
<feature type="disulfide bond" evidence="10">
    <location>
        <begin position="875"/>
        <end position="890"/>
    </location>
</feature>
<dbReference type="InterPro" id="IPR036055">
    <property type="entry name" value="LDL_receptor-like_sf"/>
</dbReference>
<gene>
    <name evidence="15" type="primary">LRP1B</name>
    <name evidence="15" type="ORF">BLAG_LOCUS10814</name>
</gene>
<dbReference type="GO" id="GO:0012505">
    <property type="term" value="C:endomembrane system"/>
    <property type="evidence" value="ECO:0007669"/>
    <property type="project" value="UniProtKB-SubCell"/>
</dbReference>
<dbReference type="SMART" id="SM00028">
    <property type="entry name" value="TPR"/>
    <property type="match status" value="7"/>
</dbReference>
<evidence type="ECO:0000256" key="13">
    <source>
        <dbReference type="SAM" id="SignalP"/>
    </source>
</evidence>
<evidence type="ECO:0000256" key="9">
    <source>
        <dbReference type="ARBA" id="ARBA00023180"/>
    </source>
</evidence>
<evidence type="ECO:0000256" key="12">
    <source>
        <dbReference type="SAM" id="MobiDB-lite"/>
    </source>
</evidence>
<keyword evidence="7 10" id="KW-1015">Disulfide bond</keyword>
<feature type="disulfide bond" evidence="10">
    <location>
        <begin position="835"/>
        <end position="850"/>
    </location>
</feature>
<feature type="compositionally biased region" description="Polar residues" evidence="12">
    <location>
        <begin position="1765"/>
        <end position="1776"/>
    </location>
</feature>
<dbReference type="SUPFAM" id="SSF57424">
    <property type="entry name" value="LDL receptor-like module"/>
    <property type="match status" value="28"/>
</dbReference>
<evidence type="ECO:0000313" key="16">
    <source>
        <dbReference type="Proteomes" id="UP000838412"/>
    </source>
</evidence>